<sequence length="825" mass="92078">MPPRQRTPAPTRTRVTNKTRLRVIRGDLPTESHGTNEASEQLRVVSTAGVDEEDVNEHHLQAVLAAAATQPIDPHQNTNICAENSADKLSIPTPGSTSIVIEYDEWYAGIQWEDPFTLIKQSMSVEVAIDYSLSDGYTYYMDELDRAWLLVYNEGAREGVDKASAAAKPGGSAHPSSEKDKGRAREIYITKDDFELVMGWFEKAADEKTGSLHQVSTVPSFSDLQKAFEAPLPSHAFSAFVEPSWLPSPETLLQFAHSIYAHWRGRRLARNNQRIIPTLNLNVTDTANEAYVCFRRRPEENKRRTRASIAPTIEDLRRIRKDLDNSVALVGDIHAREKIKQLSHRHDRAIWQRRCAFAVEKAKFPLLGKEDDEILYGPAVAEISAAAAESSTSGQKRARPAADSSQSGLPPKAKKQKRAQADALTNATPALNAPRKATKRKRASKPPAATESAATPLKQKKKKKCNALHPRHQLQARLQHGVSEIYDNDEDWHDVIDDPYERPLCDTPSQYFKYLPYCLEPDDCAEIVPQHARAVRSRIGRGGVIRVDRRGFTSPPSITALETSPLQVSRRGNEEDAEDQSRSLERWKFDNDDEPDAPDGTDRVLVDEFDPKYLVARMRLLPDDERRLKTDHTAHLPAADRSKAISLPDEDVRSENERLTEVNRLTQEGLEDLHPEFGGCGLLGSCPDSDSASGESRPASPMGGVEWQWGAEAATRHPFPLAQVREDPNFSSLMDLVDLRRWDVPSSHPASASRTPDRPRTPPRTIRTFVQGHLRRTPPNDTTRPAHSRSPRVNRSTGQSGAHTRTPPLSLGSPVRGSQVPSIHY</sequence>
<comment type="caution">
    <text evidence="1">The sequence shown here is derived from an EMBL/GenBank/DDBJ whole genome shotgun (WGS) entry which is preliminary data.</text>
</comment>
<accession>A0ACB8S8L6</accession>
<gene>
    <name evidence="1" type="ORF">FA95DRAFT_69775</name>
</gene>
<keyword evidence="2" id="KW-1185">Reference proteome</keyword>
<reference evidence="1" key="2">
    <citation type="journal article" date="2022" name="New Phytol.">
        <title>Evolutionary transition to the ectomycorrhizal habit in the genomes of a hyperdiverse lineage of mushroom-forming fungi.</title>
        <authorList>
            <person name="Looney B."/>
            <person name="Miyauchi S."/>
            <person name="Morin E."/>
            <person name="Drula E."/>
            <person name="Courty P.E."/>
            <person name="Kohler A."/>
            <person name="Kuo A."/>
            <person name="LaButti K."/>
            <person name="Pangilinan J."/>
            <person name="Lipzen A."/>
            <person name="Riley R."/>
            <person name="Andreopoulos W."/>
            <person name="He G."/>
            <person name="Johnson J."/>
            <person name="Nolan M."/>
            <person name="Tritt A."/>
            <person name="Barry K.W."/>
            <person name="Grigoriev I.V."/>
            <person name="Nagy L.G."/>
            <person name="Hibbett D."/>
            <person name="Henrissat B."/>
            <person name="Matheny P.B."/>
            <person name="Labbe J."/>
            <person name="Martin F.M."/>
        </authorList>
    </citation>
    <scope>NUCLEOTIDE SEQUENCE</scope>
    <source>
        <strain evidence="1">FP105234-sp</strain>
    </source>
</reference>
<protein>
    <submittedName>
        <fullName evidence="1">Uncharacterized protein</fullName>
    </submittedName>
</protein>
<dbReference type="EMBL" id="MU275847">
    <property type="protein sequence ID" value="KAI0052210.1"/>
    <property type="molecule type" value="Genomic_DNA"/>
</dbReference>
<reference evidence="1" key="1">
    <citation type="submission" date="2021-02" db="EMBL/GenBank/DDBJ databases">
        <authorList>
            <consortium name="DOE Joint Genome Institute"/>
            <person name="Ahrendt S."/>
            <person name="Looney B.P."/>
            <person name="Miyauchi S."/>
            <person name="Morin E."/>
            <person name="Drula E."/>
            <person name="Courty P.E."/>
            <person name="Chicoki N."/>
            <person name="Fauchery L."/>
            <person name="Kohler A."/>
            <person name="Kuo A."/>
            <person name="Labutti K."/>
            <person name="Pangilinan J."/>
            <person name="Lipzen A."/>
            <person name="Riley R."/>
            <person name="Andreopoulos W."/>
            <person name="He G."/>
            <person name="Johnson J."/>
            <person name="Barry K.W."/>
            <person name="Grigoriev I.V."/>
            <person name="Nagy L."/>
            <person name="Hibbett D."/>
            <person name="Henrissat B."/>
            <person name="Matheny P.B."/>
            <person name="Labbe J."/>
            <person name="Martin F."/>
        </authorList>
    </citation>
    <scope>NUCLEOTIDE SEQUENCE</scope>
    <source>
        <strain evidence="1">FP105234-sp</strain>
    </source>
</reference>
<dbReference type="Proteomes" id="UP000814033">
    <property type="component" value="Unassembled WGS sequence"/>
</dbReference>
<evidence type="ECO:0000313" key="2">
    <source>
        <dbReference type="Proteomes" id="UP000814033"/>
    </source>
</evidence>
<organism evidence="1 2">
    <name type="scientific">Auriscalpium vulgare</name>
    <dbReference type="NCBI Taxonomy" id="40419"/>
    <lineage>
        <taxon>Eukaryota</taxon>
        <taxon>Fungi</taxon>
        <taxon>Dikarya</taxon>
        <taxon>Basidiomycota</taxon>
        <taxon>Agaricomycotina</taxon>
        <taxon>Agaricomycetes</taxon>
        <taxon>Russulales</taxon>
        <taxon>Auriscalpiaceae</taxon>
        <taxon>Auriscalpium</taxon>
    </lineage>
</organism>
<evidence type="ECO:0000313" key="1">
    <source>
        <dbReference type="EMBL" id="KAI0052210.1"/>
    </source>
</evidence>
<name>A0ACB8S8L6_9AGAM</name>
<proteinExistence type="predicted"/>